<dbReference type="EMBL" id="VTPC01079850">
    <property type="protein sequence ID" value="KAF2888119.1"/>
    <property type="molecule type" value="Genomic_DNA"/>
</dbReference>
<dbReference type="SUPFAM" id="SSF48452">
    <property type="entry name" value="TPR-like"/>
    <property type="match status" value="1"/>
</dbReference>
<dbReference type="PANTHER" id="PTHR44186">
    <property type="match status" value="1"/>
</dbReference>
<evidence type="ECO:0000313" key="4">
    <source>
        <dbReference type="EMBL" id="KAF2888119.1"/>
    </source>
</evidence>
<reference evidence="4" key="1">
    <citation type="submission" date="2019-08" db="EMBL/GenBank/DDBJ databases">
        <title>The genome of the North American firefly Photinus pyralis.</title>
        <authorList>
            <consortium name="Photinus pyralis genome working group"/>
            <person name="Fallon T.R."/>
            <person name="Sander Lower S.E."/>
            <person name="Weng J.-K."/>
        </authorList>
    </citation>
    <scope>NUCLEOTIDE SEQUENCE</scope>
    <source>
        <strain evidence="4">TRF0915ILg1</strain>
        <tissue evidence="4">Whole body</tissue>
    </source>
</reference>
<proteinExistence type="inferred from homology"/>
<feature type="non-terminal residue" evidence="4">
    <location>
        <position position="1"/>
    </location>
</feature>
<dbReference type="InterPro" id="IPR019734">
    <property type="entry name" value="TPR_rpt"/>
</dbReference>
<keyword evidence="5" id="KW-1185">Reference proteome</keyword>
<dbReference type="AlphaFoldDB" id="A0A8K0G6R8"/>
<evidence type="ECO:0000256" key="3">
    <source>
        <dbReference type="ARBA" id="ARBA00023778"/>
    </source>
</evidence>
<dbReference type="Pfam" id="PF13181">
    <property type="entry name" value="TPR_8"/>
    <property type="match status" value="1"/>
</dbReference>
<keyword evidence="2" id="KW-0802">TPR repeat</keyword>
<gene>
    <name evidence="4" type="ORF">ILUMI_18054</name>
</gene>
<accession>A0A8K0G6R8</accession>
<dbReference type="GO" id="GO:0061512">
    <property type="term" value="P:protein localization to cilium"/>
    <property type="evidence" value="ECO:0007669"/>
    <property type="project" value="TreeGrafter"/>
</dbReference>
<evidence type="ECO:0000313" key="5">
    <source>
        <dbReference type="Proteomes" id="UP000801492"/>
    </source>
</evidence>
<dbReference type="Gene3D" id="1.25.40.10">
    <property type="entry name" value="Tetratricopeptide repeat domain"/>
    <property type="match status" value="1"/>
</dbReference>
<dbReference type="GO" id="GO:0036064">
    <property type="term" value="C:ciliary basal body"/>
    <property type="evidence" value="ECO:0007669"/>
    <property type="project" value="TreeGrafter"/>
</dbReference>
<dbReference type="InterPro" id="IPR011990">
    <property type="entry name" value="TPR-like_helical_dom_sf"/>
</dbReference>
<dbReference type="Proteomes" id="UP000801492">
    <property type="component" value="Unassembled WGS sequence"/>
</dbReference>
<keyword evidence="1" id="KW-0677">Repeat</keyword>
<evidence type="ECO:0000256" key="1">
    <source>
        <dbReference type="ARBA" id="ARBA00022737"/>
    </source>
</evidence>
<dbReference type="PANTHER" id="PTHR44186:SF1">
    <property type="entry name" value="BARDET-BIEDL SYNDROME 4 PROTEIN"/>
    <property type="match status" value="1"/>
</dbReference>
<dbReference type="GO" id="GO:0060271">
    <property type="term" value="P:cilium assembly"/>
    <property type="evidence" value="ECO:0007669"/>
    <property type="project" value="TreeGrafter"/>
</dbReference>
<dbReference type="OrthoDB" id="309339at2759"/>
<comment type="caution">
    <text evidence="4">The sequence shown here is derived from an EMBL/GenBank/DDBJ whole genome shotgun (WGS) entry which is preliminary data.</text>
</comment>
<sequence length="139" mass="15446">MDETNYGGGEISVILLAVSCLKRALWLSPLNWRVLLNLGLVHLSTLQPASAFNFLCAAVNLRPDVGLSFMALGCALFELKDADNSLRAFRQAVLLSKDDFSVILNACVSLMINGFYDEALEFLKRFKNESEKQSQVDKK</sequence>
<organism evidence="4 5">
    <name type="scientific">Ignelater luminosus</name>
    <name type="common">Cucubano</name>
    <name type="synonym">Pyrophorus luminosus</name>
    <dbReference type="NCBI Taxonomy" id="2038154"/>
    <lineage>
        <taxon>Eukaryota</taxon>
        <taxon>Metazoa</taxon>
        <taxon>Ecdysozoa</taxon>
        <taxon>Arthropoda</taxon>
        <taxon>Hexapoda</taxon>
        <taxon>Insecta</taxon>
        <taxon>Pterygota</taxon>
        <taxon>Neoptera</taxon>
        <taxon>Endopterygota</taxon>
        <taxon>Coleoptera</taxon>
        <taxon>Polyphaga</taxon>
        <taxon>Elateriformia</taxon>
        <taxon>Elateroidea</taxon>
        <taxon>Elateridae</taxon>
        <taxon>Agrypninae</taxon>
        <taxon>Pyrophorini</taxon>
        <taxon>Ignelater</taxon>
    </lineage>
</organism>
<comment type="similarity">
    <text evidence="3">Belongs to the BBS4 family.</text>
</comment>
<name>A0A8K0G6R8_IGNLU</name>
<evidence type="ECO:0000256" key="2">
    <source>
        <dbReference type="ARBA" id="ARBA00022803"/>
    </source>
</evidence>
<protein>
    <submittedName>
        <fullName evidence="4">Uncharacterized protein</fullName>
    </submittedName>
</protein>